<dbReference type="PANTHER" id="PTHR34322">
    <property type="entry name" value="TRANSPOSASE, Y1_TNP DOMAIN-CONTAINING"/>
    <property type="match status" value="1"/>
</dbReference>
<reference evidence="1 2" key="1">
    <citation type="submission" date="2019-07" db="EMBL/GenBank/DDBJ databases">
        <title>Whole genome shotgun sequence of Pseudoalteromonas atlantica NBRC 103033.</title>
        <authorList>
            <person name="Hosoyama A."/>
            <person name="Uohara A."/>
            <person name="Ohji S."/>
            <person name="Ichikawa N."/>
        </authorList>
    </citation>
    <scope>NUCLEOTIDE SEQUENCE [LARGE SCALE GENOMIC DNA]</scope>
    <source>
        <strain evidence="1 2">NBRC 103033</strain>
    </source>
</reference>
<organism evidence="1 2">
    <name type="scientific">Pseudoalteromonas atlantica</name>
    <name type="common">Alteromonas atlantica</name>
    <dbReference type="NCBI Taxonomy" id="288"/>
    <lineage>
        <taxon>Bacteria</taxon>
        <taxon>Pseudomonadati</taxon>
        <taxon>Pseudomonadota</taxon>
        <taxon>Gammaproteobacteria</taxon>
        <taxon>Alteromonadales</taxon>
        <taxon>Pseudoalteromonadaceae</taxon>
        <taxon>Pseudoalteromonas</taxon>
    </lineage>
</organism>
<keyword evidence="2" id="KW-1185">Reference proteome</keyword>
<evidence type="ECO:0008006" key="3">
    <source>
        <dbReference type="Google" id="ProtNLM"/>
    </source>
</evidence>
<name>A0ABQ0UGS8_PSEAF</name>
<proteinExistence type="predicted"/>
<evidence type="ECO:0000313" key="1">
    <source>
        <dbReference type="EMBL" id="GEK77656.1"/>
    </source>
</evidence>
<comment type="caution">
    <text evidence="1">The sequence shown here is derived from an EMBL/GenBank/DDBJ whole genome shotgun (WGS) entry which is preliminary data.</text>
</comment>
<dbReference type="PANTHER" id="PTHR34322:SF2">
    <property type="entry name" value="TRANSPOSASE IS200-LIKE DOMAIN-CONTAINING PROTEIN"/>
    <property type="match status" value="1"/>
</dbReference>
<dbReference type="EMBL" id="BJUT01000041">
    <property type="protein sequence ID" value="GEK77656.1"/>
    <property type="molecule type" value="Genomic_DNA"/>
</dbReference>
<gene>
    <name evidence="1" type="ORF">PAT01_29600</name>
</gene>
<sequence length="56" mass="6539">MCGEEHFTGQSYEHRRGWVEDKLLELAEIFCIDVCPYAVISNHTHLVLYVDDKKAE</sequence>
<accession>A0ABQ0UGS8</accession>
<dbReference type="Proteomes" id="UP000321189">
    <property type="component" value="Unassembled WGS sequence"/>
</dbReference>
<evidence type="ECO:0000313" key="2">
    <source>
        <dbReference type="Proteomes" id="UP000321189"/>
    </source>
</evidence>
<protein>
    <recommendedName>
        <fullName evidence="3">Transposase IS200-like domain-containing protein</fullName>
    </recommendedName>
</protein>